<accession>A0A8S5LV61</accession>
<name>A0A8S5LV61_9CAUD</name>
<proteinExistence type="predicted"/>
<evidence type="ECO:0000313" key="1">
    <source>
        <dbReference type="EMBL" id="DAD73913.1"/>
    </source>
</evidence>
<protein>
    <submittedName>
        <fullName evidence="1">Uncharacterized protein</fullName>
    </submittedName>
</protein>
<reference evidence="1" key="1">
    <citation type="journal article" date="2021" name="Proc. Natl. Acad. Sci. U.S.A.">
        <title>A Catalog of Tens of Thousands of Viruses from Human Metagenomes Reveals Hidden Associations with Chronic Diseases.</title>
        <authorList>
            <person name="Tisza M.J."/>
            <person name="Buck C.B."/>
        </authorList>
    </citation>
    <scope>NUCLEOTIDE SEQUENCE</scope>
    <source>
        <strain evidence="1">CtFn287</strain>
    </source>
</reference>
<organism evidence="1">
    <name type="scientific">Siphoviridae sp. ctFn287</name>
    <dbReference type="NCBI Taxonomy" id="2826215"/>
    <lineage>
        <taxon>Viruses</taxon>
        <taxon>Duplodnaviria</taxon>
        <taxon>Heunggongvirae</taxon>
        <taxon>Uroviricota</taxon>
        <taxon>Caudoviricetes</taxon>
    </lineage>
</organism>
<dbReference type="EMBL" id="BK014748">
    <property type="protein sequence ID" value="DAD73913.1"/>
    <property type="molecule type" value="Genomic_DNA"/>
</dbReference>
<sequence>MKKQSRKMECRHFLQMVNGTIDKKYENIRIVKSRIWNINGSSTFNFANLSLKDNIIVDADYGFAKYKGIELTNCQECYACYPELRMKDIFTGMDC</sequence>